<evidence type="ECO:0000256" key="2">
    <source>
        <dbReference type="SAM" id="MobiDB-lite"/>
    </source>
</evidence>
<protein>
    <submittedName>
        <fullName evidence="5">Phage major capsid protein</fullName>
    </submittedName>
</protein>
<dbReference type="InterPro" id="IPR054612">
    <property type="entry name" value="Phage_capsid-like_C"/>
</dbReference>
<dbReference type="OrthoDB" id="637859at2"/>
<sequence length="450" mass="48514">MKHLSYMIIAIIAVAAMIFTPDVAMAATGAAAVGGLGFKSLAMAGLALPAAREFGRKNDGGDASPTTEADLKTAADTLKKATDDVKEFATRAEARLKAGEDLSKEAKAAADKLLTEVEAIRATHDALEQKLSRSPGTPERQKSYGEQIVGSDEYKAMKSGGSGGRMKLLMKAITSASTDVEPMRDRETVQMPRRGLFVRDLLDVVPTSSSSIDYMRQSVRDNQSAPVAESAAKPYSNYAWEKVSVAVRTIAHLAKLTRQAVDDDVQLQGEVDSEMRFGLRLTEEAQLLFGDNTGENLNGLVPQATAYADPTGGAITAETQIDTLRLAALQAELSLYPSDGFVLNPIDWAIIELTKTTEGAYIFANPTGLAGPTLWGKPVVATPAMTEDKFLSGGFKRQRLYDRMDIEVLIASENADDFEKNMYTMRAEERLALAARTPAALIYGDFGRIV</sequence>
<feature type="domain" description="Phage capsid-like C-terminal" evidence="4">
    <location>
        <begin position="181"/>
        <end position="446"/>
    </location>
</feature>
<evidence type="ECO:0000313" key="5">
    <source>
        <dbReference type="EMBL" id="TXC73959.1"/>
    </source>
</evidence>
<comment type="caution">
    <text evidence="5">The sequence shown here is derived from an EMBL/GenBank/DDBJ whole genome shotgun (WGS) entry which is preliminary data.</text>
</comment>
<evidence type="ECO:0000256" key="3">
    <source>
        <dbReference type="SAM" id="SignalP"/>
    </source>
</evidence>
<accession>A0A5C6UM44</accession>
<dbReference type="Gene3D" id="3.30.2400.10">
    <property type="entry name" value="Major capsid protein gp5"/>
    <property type="match status" value="1"/>
</dbReference>
<feature type="signal peptide" evidence="3">
    <location>
        <begin position="1"/>
        <end position="26"/>
    </location>
</feature>
<dbReference type="AlphaFoldDB" id="A0A5C6UM44"/>
<dbReference type="RefSeq" id="WP_147121796.1">
    <property type="nucleotide sequence ID" value="NZ_VOPY01000001.1"/>
</dbReference>
<dbReference type="SUPFAM" id="SSF56563">
    <property type="entry name" value="Major capsid protein gp5"/>
    <property type="match status" value="1"/>
</dbReference>
<evidence type="ECO:0000259" key="4">
    <source>
        <dbReference type="Pfam" id="PF05065"/>
    </source>
</evidence>
<keyword evidence="3" id="KW-0732">Signal</keyword>
<feature type="chain" id="PRO_5022672006" evidence="3">
    <location>
        <begin position="27"/>
        <end position="450"/>
    </location>
</feature>
<dbReference type="Proteomes" id="UP000321129">
    <property type="component" value="Unassembled WGS sequence"/>
</dbReference>
<evidence type="ECO:0000313" key="6">
    <source>
        <dbReference type="Proteomes" id="UP000321129"/>
    </source>
</evidence>
<feature type="region of interest" description="Disordered" evidence="2">
    <location>
        <begin position="126"/>
        <end position="145"/>
    </location>
</feature>
<dbReference type="EMBL" id="VOPY01000001">
    <property type="protein sequence ID" value="TXC73959.1"/>
    <property type="molecule type" value="Genomic_DNA"/>
</dbReference>
<gene>
    <name evidence="5" type="ORF">FSZ31_04355</name>
</gene>
<dbReference type="Pfam" id="PF05065">
    <property type="entry name" value="Phage_capsid"/>
    <property type="match status" value="1"/>
</dbReference>
<comment type="subcellular location">
    <subcellularLocation>
        <location evidence="1">Virion</location>
    </subcellularLocation>
</comment>
<proteinExistence type="predicted"/>
<keyword evidence="6" id="KW-1185">Reference proteome</keyword>
<name>A0A5C6UM44_9SPHN</name>
<dbReference type="InterPro" id="IPR024455">
    <property type="entry name" value="Phage_capsid"/>
</dbReference>
<dbReference type="Gene3D" id="3.30.2320.10">
    <property type="entry name" value="hypothetical protein PF0899 domain"/>
    <property type="match status" value="1"/>
</dbReference>
<organism evidence="5 6">
    <name type="scientific">Flavisphingopyxis soli</name>
    <dbReference type="NCBI Taxonomy" id="2601267"/>
    <lineage>
        <taxon>Bacteria</taxon>
        <taxon>Pseudomonadati</taxon>
        <taxon>Pseudomonadota</taxon>
        <taxon>Alphaproteobacteria</taxon>
        <taxon>Sphingomonadales</taxon>
        <taxon>Sphingopyxidaceae</taxon>
        <taxon>Flavisphingopyxis</taxon>
    </lineage>
</organism>
<dbReference type="NCBIfam" id="TIGR01554">
    <property type="entry name" value="major_cap_HK97"/>
    <property type="match status" value="1"/>
</dbReference>
<evidence type="ECO:0000256" key="1">
    <source>
        <dbReference type="ARBA" id="ARBA00004328"/>
    </source>
</evidence>
<reference evidence="5 6" key="1">
    <citation type="submission" date="2019-08" db="EMBL/GenBank/DDBJ databases">
        <title>Sphingorhabdus soil sp. nov., isolated from arctic soil.</title>
        <authorList>
            <person name="Liu Y."/>
        </authorList>
    </citation>
    <scope>NUCLEOTIDE SEQUENCE [LARGE SCALE GENOMIC DNA]</scope>
    <source>
        <strain evidence="5 6">D-2Q-5-6</strain>
    </source>
</reference>